<keyword evidence="3" id="KW-1185">Reference proteome</keyword>
<dbReference type="InParanoid" id="A0A2K1JMV3"/>
<gene>
    <name evidence="1" type="ORF">PHYPA_017706</name>
</gene>
<reference evidence="1 3" key="2">
    <citation type="journal article" date="2018" name="Plant J.">
        <title>The Physcomitrella patens chromosome-scale assembly reveals moss genome structure and evolution.</title>
        <authorList>
            <person name="Lang D."/>
            <person name="Ullrich K.K."/>
            <person name="Murat F."/>
            <person name="Fuchs J."/>
            <person name="Jenkins J."/>
            <person name="Haas F.B."/>
            <person name="Piednoel M."/>
            <person name="Gundlach H."/>
            <person name="Van Bel M."/>
            <person name="Meyberg R."/>
            <person name="Vives C."/>
            <person name="Morata J."/>
            <person name="Symeonidi A."/>
            <person name="Hiss M."/>
            <person name="Muchero W."/>
            <person name="Kamisugi Y."/>
            <person name="Saleh O."/>
            <person name="Blanc G."/>
            <person name="Decker E.L."/>
            <person name="van Gessel N."/>
            <person name="Grimwood J."/>
            <person name="Hayes R.D."/>
            <person name="Graham S.W."/>
            <person name="Gunter L.E."/>
            <person name="McDaniel S.F."/>
            <person name="Hoernstein S.N.W."/>
            <person name="Larsson A."/>
            <person name="Li F.W."/>
            <person name="Perroud P.F."/>
            <person name="Phillips J."/>
            <person name="Ranjan P."/>
            <person name="Rokshar D.S."/>
            <person name="Rothfels C.J."/>
            <person name="Schneider L."/>
            <person name="Shu S."/>
            <person name="Stevenson D.W."/>
            <person name="Thummler F."/>
            <person name="Tillich M."/>
            <person name="Villarreal Aguilar J.C."/>
            <person name="Widiez T."/>
            <person name="Wong G.K."/>
            <person name="Wymore A."/>
            <person name="Zhang Y."/>
            <person name="Zimmer A.D."/>
            <person name="Quatrano R.S."/>
            <person name="Mayer K.F.X."/>
            <person name="Goodstein D."/>
            <person name="Casacuberta J.M."/>
            <person name="Vandepoele K."/>
            <person name="Reski R."/>
            <person name="Cuming A.C."/>
            <person name="Tuskan G.A."/>
            <person name="Maumus F."/>
            <person name="Salse J."/>
            <person name="Schmutz J."/>
            <person name="Rensing S.A."/>
        </authorList>
    </citation>
    <scope>NUCLEOTIDE SEQUENCE [LARGE SCALE GENOMIC DNA]</scope>
    <source>
        <strain evidence="2 3">cv. Gransden 2004</strain>
    </source>
</reference>
<evidence type="ECO:0000313" key="2">
    <source>
        <dbReference type="EnsemblPlants" id="Pp3c13_22110V3.1"/>
    </source>
</evidence>
<reference evidence="2" key="3">
    <citation type="submission" date="2020-12" db="UniProtKB">
        <authorList>
            <consortium name="EnsemblPlants"/>
        </authorList>
    </citation>
    <scope>IDENTIFICATION</scope>
</reference>
<dbReference type="GO" id="GO:0006952">
    <property type="term" value="P:defense response"/>
    <property type="evidence" value="ECO:0007669"/>
    <property type="project" value="InterPro"/>
</dbReference>
<name>A0A2K1JMV3_PHYPA</name>
<dbReference type="PaxDb" id="3218-PP1S37_60V6.1"/>
<dbReference type="EMBL" id="ABEU02000013">
    <property type="protein sequence ID" value="PNR42874.1"/>
    <property type="molecule type" value="Genomic_DNA"/>
</dbReference>
<protein>
    <submittedName>
        <fullName evidence="1 2">Uncharacterized protein</fullName>
    </submittedName>
</protein>
<sequence length="164" mass="18942">MDVALSKFLKILSKKDPFDGVYGIKEILERIEKEKSMDIKEAHKMLKSFSMENKKILVFDNIKNQSQIEDIVSIDDIFASNGMTLIVTTRDSKTLKHCSKQVCKINIEELDEEINMKLFITHSCSQENLSNELVEVGKFFLRTCNGLLLSLKVMEAFFKDKKRL</sequence>
<dbReference type="Proteomes" id="UP000006727">
    <property type="component" value="Chromosome 13"/>
</dbReference>
<evidence type="ECO:0000313" key="1">
    <source>
        <dbReference type="EMBL" id="PNR42874.1"/>
    </source>
</evidence>
<dbReference type="Gramene" id="Pp3c13_22110V3.1">
    <property type="protein sequence ID" value="Pp3c13_22110V3.1"/>
    <property type="gene ID" value="Pp3c13_22110"/>
</dbReference>
<accession>A0A2K1JMV3</accession>
<evidence type="ECO:0000313" key="3">
    <source>
        <dbReference type="Proteomes" id="UP000006727"/>
    </source>
</evidence>
<dbReference type="PANTHER" id="PTHR11017:SF385">
    <property type="entry name" value="DISEASE RESISTANCE PROTEIN (TIR-NBS-LRR CLASS)-RELATED"/>
    <property type="match status" value="1"/>
</dbReference>
<dbReference type="GO" id="GO:0043531">
    <property type="term" value="F:ADP binding"/>
    <property type="evidence" value="ECO:0007669"/>
    <property type="project" value="InterPro"/>
</dbReference>
<reference evidence="1 3" key="1">
    <citation type="journal article" date="2008" name="Science">
        <title>The Physcomitrella genome reveals evolutionary insights into the conquest of land by plants.</title>
        <authorList>
            <person name="Rensing S."/>
            <person name="Lang D."/>
            <person name="Zimmer A."/>
            <person name="Terry A."/>
            <person name="Salamov A."/>
            <person name="Shapiro H."/>
            <person name="Nishiyama T."/>
            <person name="Perroud P.-F."/>
            <person name="Lindquist E."/>
            <person name="Kamisugi Y."/>
            <person name="Tanahashi T."/>
            <person name="Sakakibara K."/>
            <person name="Fujita T."/>
            <person name="Oishi K."/>
            <person name="Shin-I T."/>
            <person name="Kuroki Y."/>
            <person name="Toyoda A."/>
            <person name="Suzuki Y."/>
            <person name="Hashimoto A."/>
            <person name="Yamaguchi K."/>
            <person name="Sugano A."/>
            <person name="Kohara Y."/>
            <person name="Fujiyama A."/>
            <person name="Anterola A."/>
            <person name="Aoki S."/>
            <person name="Ashton N."/>
            <person name="Barbazuk W.B."/>
            <person name="Barker E."/>
            <person name="Bennetzen J."/>
            <person name="Bezanilla M."/>
            <person name="Blankenship R."/>
            <person name="Cho S.H."/>
            <person name="Dutcher S."/>
            <person name="Estelle M."/>
            <person name="Fawcett J.A."/>
            <person name="Gundlach H."/>
            <person name="Hanada K."/>
            <person name="Heyl A."/>
            <person name="Hicks K.A."/>
            <person name="Hugh J."/>
            <person name="Lohr M."/>
            <person name="Mayer K."/>
            <person name="Melkozernov A."/>
            <person name="Murata T."/>
            <person name="Nelson D."/>
            <person name="Pils B."/>
            <person name="Prigge M."/>
            <person name="Reiss B."/>
            <person name="Renner T."/>
            <person name="Rombauts S."/>
            <person name="Rushton P."/>
            <person name="Sanderfoot A."/>
            <person name="Schween G."/>
            <person name="Shiu S.-H."/>
            <person name="Stueber K."/>
            <person name="Theodoulou F.L."/>
            <person name="Tu H."/>
            <person name="Van de Peer Y."/>
            <person name="Verrier P.J."/>
            <person name="Waters E."/>
            <person name="Wood A."/>
            <person name="Yang L."/>
            <person name="Cove D."/>
            <person name="Cuming A."/>
            <person name="Hasebe M."/>
            <person name="Lucas S."/>
            <person name="Mishler D.B."/>
            <person name="Reski R."/>
            <person name="Grigoriev I."/>
            <person name="Quatrano R.S."/>
            <person name="Boore J.L."/>
        </authorList>
    </citation>
    <scope>NUCLEOTIDE SEQUENCE [LARGE SCALE GENOMIC DNA]</scope>
    <source>
        <strain evidence="2 3">cv. Gransden 2004</strain>
    </source>
</reference>
<dbReference type="PANTHER" id="PTHR11017">
    <property type="entry name" value="LEUCINE-RICH REPEAT-CONTAINING PROTEIN"/>
    <property type="match status" value="1"/>
</dbReference>
<dbReference type="AlphaFoldDB" id="A0A2K1JMV3"/>
<dbReference type="EnsemblPlants" id="Pp3c13_22110V3.1">
    <property type="protein sequence ID" value="Pp3c13_22110V3.1"/>
    <property type="gene ID" value="Pp3c13_22110"/>
</dbReference>
<dbReference type="InterPro" id="IPR027417">
    <property type="entry name" value="P-loop_NTPase"/>
</dbReference>
<dbReference type="InterPro" id="IPR044974">
    <property type="entry name" value="Disease_R_plants"/>
</dbReference>
<dbReference type="SUPFAM" id="SSF52540">
    <property type="entry name" value="P-loop containing nucleoside triphosphate hydrolases"/>
    <property type="match status" value="1"/>
</dbReference>
<organism evidence="1">
    <name type="scientific">Physcomitrium patens</name>
    <name type="common">Spreading-leaved earth moss</name>
    <name type="synonym">Physcomitrella patens</name>
    <dbReference type="NCBI Taxonomy" id="3218"/>
    <lineage>
        <taxon>Eukaryota</taxon>
        <taxon>Viridiplantae</taxon>
        <taxon>Streptophyta</taxon>
        <taxon>Embryophyta</taxon>
        <taxon>Bryophyta</taxon>
        <taxon>Bryophytina</taxon>
        <taxon>Bryopsida</taxon>
        <taxon>Funariidae</taxon>
        <taxon>Funariales</taxon>
        <taxon>Funariaceae</taxon>
        <taxon>Physcomitrium</taxon>
    </lineage>
</organism>
<dbReference type="Gene3D" id="3.40.50.300">
    <property type="entry name" value="P-loop containing nucleotide triphosphate hydrolases"/>
    <property type="match status" value="1"/>
</dbReference>
<proteinExistence type="predicted"/>